<dbReference type="EMBL" id="CZBE01000004">
    <property type="protein sequence ID" value="CUP43354.1"/>
    <property type="molecule type" value="Genomic_DNA"/>
</dbReference>
<dbReference type="Gene3D" id="3.20.20.70">
    <property type="entry name" value="Aldolase class I"/>
    <property type="match status" value="1"/>
</dbReference>
<evidence type="ECO:0000259" key="13">
    <source>
        <dbReference type="PROSITE" id="PS51379"/>
    </source>
</evidence>
<evidence type="ECO:0000256" key="6">
    <source>
        <dbReference type="ARBA" id="ARBA00030119"/>
    </source>
</evidence>
<dbReference type="Pfam" id="PF01180">
    <property type="entry name" value="DHO_dh"/>
    <property type="match status" value="1"/>
</dbReference>
<evidence type="ECO:0000256" key="3">
    <source>
        <dbReference type="ARBA" id="ARBA00023002"/>
    </source>
</evidence>
<keyword evidence="4" id="KW-0408">Iron</keyword>
<name>A0A174N3Q8_9FIRM</name>
<protein>
    <recommendedName>
        <fullName evidence="12">dihydrouracil dehydrogenase (NAD(+))</fullName>
        <ecNumber evidence="12">1.3.1.1</ecNumber>
    </recommendedName>
    <alternativeName>
        <fullName evidence="7">Dihydrothymine dehydrogenase</fullName>
    </alternativeName>
    <alternativeName>
        <fullName evidence="6">Dihydrouracil dehydrogenase</fullName>
    </alternativeName>
</protein>
<proteinExistence type="inferred from homology"/>
<dbReference type="GO" id="GO:0006212">
    <property type="term" value="P:uracil catabolic process"/>
    <property type="evidence" value="ECO:0007669"/>
    <property type="project" value="TreeGrafter"/>
</dbReference>
<evidence type="ECO:0000313" key="14">
    <source>
        <dbReference type="EMBL" id="CUP43354.1"/>
    </source>
</evidence>
<feature type="domain" description="4Fe-4S ferredoxin-type" evidence="13">
    <location>
        <begin position="342"/>
        <end position="371"/>
    </location>
</feature>
<comment type="subunit">
    <text evidence="11">Heterotetramer of 2 PreA and 2 PreT subunits.</text>
</comment>
<dbReference type="GO" id="GO:0051536">
    <property type="term" value="F:iron-sulfur cluster binding"/>
    <property type="evidence" value="ECO:0007669"/>
    <property type="project" value="UniProtKB-KW"/>
</dbReference>
<dbReference type="InterPro" id="IPR017900">
    <property type="entry name" value="4Fe4S_Fe_S_CS"/>
</dbReference>
<dbReference type="SUPFAM" id="SSF54862">
    <property type="entry name" value="4Fe-4S ferredoxins"/>
    <property type="match status" value="1"/>
</dbReference>
<dbReference type="SUPFAM" id="SSF51395">
    <property type="entry name" value="FMN-linked oxidoreductases"/>
    <property type="match status" value="1"/>
</dbReference>
<dbReference type="GO" id="GO:0004159">
    <property type="term" value="F:dihydropyrimidine dehydrogenase (NAD+) activity"/>
    <property type="evidence" value="ECO:0007669"/>
    <property type="project" value="UniProtKB-EC"/>
</dbReference>
<evidence type="ECO:0000256" key="4">
    <source>
        <dbReference type="ARBA" id="ARBA00023004"/>
    </source>
</evidence>
<organism evidence="14 15">
    <name type="scientific">Anaerotruncus colihominis</name>
    <dbReference type="NCBI Taxonomy" id="169435"/>
    <lineage>
        <taxon>Bacteria</taxon>
        <taxon>Bacillati</taxon>
        <taxon>Bacillota</taxon>
        <taxon>Clostridia</taxon>
        <taxon>Eubacteriales</taxon>
        <taxon>Oscillospiraceae</taxon>
        <taxon>Anaerotruncus</taxon>
    </lineage>
</organism>
<evidence type="ECO:0000313" key="15">
    <source>
        <dbReference type="Proteomes" id="UP000095765"/>
    </source>
</evidence>
<dbReference type="PANTHER" id="PTHR43073:SF2">
    <property type="entry name" value="DIHYDROPYRIMIDINE DEHYDROGENASE [NADP(+)]"/>
    <property type="match status" value="1"/>
</dbReference>
<evidence type="ECO:0000256" key="12">
    <source>
        <dbReference type="ARBA" id="ARBA00049728"/>
    </source>
</evidence>
<dbReference type="OrthoDB" id="9794954at2"/>
<dbReference type="PROSITE" id="PS00198">
    <property type="entry name" value="4FE4S_FER_1"/>
    <property type="match status" value="1"/>
</dbReference>
<dbReference type="GO" id="GO:0005737">
    <property type="term" value="C:cytoplasm"/>
    <property type="evidence" value="ECO:0007669"/>
    <property type="project" value="InterPro"/>
</dbReference>
<reference evidence="14 15" key="1">
    <citation type="submission" date="2015-09" db="EMBL/GenBank/DDBJ databases">
        <authorList>
            <consortium name="Pathogen Informatics"/>
        </authorList>
    </citation>
    <scope>NUCLEOTIDE SEQUENCE [LARGE SCALE GENOMIC DNA]</scope>
    <source>
        <strain evidence="14 15">2789STDY5834939</strain>
    </source>
</reference>
<dbReference type="GO" id="GO:0006210">
    <property type="term" value="P:thymine catabolic process"/>
    <property type="evidence" value="ECO:0007669"/>
    <property type="project" value="TreeGrafter"/>
</dbReference>
<dbReference type="RefSeq" id="WP_055244239.1">
    <property type="nucleotide sequence ID" value="NZ_CAUFFD010000006.1"/>
</dbReference>
<dbReference type="Gene3D" id="3.30.70.20">
    <property type="match status" value="1"/>
</dbReference>
<evidence type="ECO:0000256" key="7">
    <source>
        <dbReference type="ARBA" id="ARBA00032722"/>
    </source>
</evidence>
<gene>
    <name evidence="14" type="primary">preA_1</name>
    <name evidence="14" type="ORF">ERS852551_00784</name>
</gene>
<dbReference type="GO" id="GO:0002058">
    <property type="term" value="F:uracil binding"/>
    <property type="evidence" value="ECO:0007669"/>
    <property type="project" value="TreeGrafter"/>
</dbReference>
<dbReference type="InterPro" id="IPR017896">
    <property type="entry name" value="4Fe4S_Fe-S-bd"/>
</dbReference>
<dbReference type="GO" id="GO:0046872">
    <property type="term" value="F:metal ion binding"/>
    <property type="evidence" value="ECO:0007669"/>
    <property type="project" value="UniProtKB-KW"/>
</dbReference>
<evidence type="ECO:0000256" key="9">
    <source>
        <dbReference type="ARBA" id="ARBA00048792"/>
    </source>
</evidence>
<evidence type="ECO:0000256" key="8">
    <source>
        <dbReference type="ARBA" id="ARBA00047685"/>
    </source>
</evidence>
<dbReference type="PANTHER" id="PTHR43073">
    <property type="entry name" value="DIHYDROPYRIMIDINE DEHYDROGENASE [NADP(+)]"/>
    <property type="match status" value="1"/>
</dbReference>
<dbReference type="InterPro" id="IPR013785">
    <property type="entry name" value="Aldolase_TIM"/>
</dbReference>
<comment type="similarity">
    <text evidence="1">Belongs to the dihydropyrimidine dehydrogenase family.</text>
</comment>
<keyword evidence="2" id="KW-0479">Metal-binding</keyword>
<dbReference type="InterPro" id="IPR005720">
    <property type="entry name" value="Dihydroorotate_DH_cat"/>
</dbReference>
<dbReference type="PROSITE" id="PS51379">
    <property type="entry name" value="4FE4S_FER_2"/>
    <property type="match status" value="1"/>
</dbReference>
<keyword evidence="3 14" id="KW-0560">Oxidoreductase</keyword>
<comment type="function">
    <text evidence="10">Involved in pyrimidine base degradation. Catalyzes physiologically the reduction of uracil to 5,6-dihydrouracil (DHU) by using NADH as a specific cosubstrate. It also catalyzes the reverse reaction and the reduction of thymine to 5,6-dihydrothymine (DHT).</text>
</comment>
<dbReference type="Proteomes" id="UP000095765">
    <property type="component" value="Unassembled WGS sequence"/>
</dbReference>
<evidence type="ECO:0000256" key="10">
    <source>
        <dbReference type="ARBA" id="ARBA00049578"/>
    </source>
</evidence>
<evidence type="ECO:0000256" key="1">
    <source>
        <dbReference type="ARBA" id="ARBA00010804"/>
    </source>
</evidence>
<comment type="catalytic activity">
    <reaction evidence="9">
        <text>5,6-dihydrouracil + NAD(+) = uracil + NADH + H(+)</text>
        <dbReference type="Rhea" id="RHEA:20189"/>
        <dbReference type="ChEBI" id="CHEBI:15378"/>
        <dbReference type="ChEBI" id="CHEBI:15901"/>
        <dbReference type="ChEBI" id="CHEBI:17568"/>
        <dbReference type="ChEBI" id="CHEBI:57540"/>
        <dbReference type="ChEBI" id="CHEBI:57945"/>
        <dbReference type="EC" id="1.3.1.1"/>
    </reaction>
</comment>
<dbReference type="AlphaFoldDB" id="A0A174N3Q8"/>
<dbReference type="Pfam" id="PF00037">
    <property type="entry name" value="Fer4"/>
    <property type="match status" value="1"/>
</dbReference>
<evidence type="ECO:0000256" key="5">
    <source>
        <dbReference type="ARBA" id="ARBA00023014"/>
    </source>
</evidence>
<dbReference type="EC" id="1.3.1.1" evidence="12"/>
<evidence type="ECO:0000256" key="2">
    <source>
        <dbReference type="ARBA" id="ARBA00022723"/>
    </source>
</evidence>
<comment type="catalytic activity">
    <reaction evidence="8">
        <text>5,6-dihydrothymine + NAD(+) = thymine + NADH + H(+)</text>
        <dbReference type="Rhea" id="RHEA:28791"/>
        <dbReference type="ChEBI" id="CHEBI:15378"/>
        <dbReference type="ChEBI" id="CHEBI:17821"/>
        <dbReference type="ChEBI" id="CHEBI:27468"/>
        <dbReference type="ChEBI" id="CHEBI:57540"/>
        <dbReference type="ChEBI" id="CHEBI:57945"/>
        <dbReference type="EC" id="1.3.1.1"/>
    </reaction>
</comment>
<evidence type="ECO:0000256" key="11">
    <source>
        <dbReference type="ARBA" id="ARBA00049714"/>
    </source>
</evidence>
<keyword evidence="5" id="KW-0411">Iron-sulfur</keyword>
<accession>A0A174N3Q8</accession>
<dbReference type="GO" id="GO:0050661">
    <property type="term" value="F:NADP binding"/>
    <property type="evidence" value="ECO:0007669"/>
    <property type="project" value="TreeGrafter"/>
</dbReference>
<sequence length="371" mass="39629">MSLSVQFLGMTLKNPVIVAAGPWSCDAAAIQKSIDAGAAAVVTETITLEASTRVCPRLYQHGGSLFNTMLYSTIDLEQWEQEIKRIDKRDSILICSVWGATESETAYIAKKVERLGADAIELSISAPIGTRSTRFGRFQEQIGGYVRAVVEAVDLPVMVKLSYDASANVAFVHAVEQAGAQAISAIDSLKGLAGVDIEHGMPLMPTCGGYSGANLRPVALATTATLAQLTRCEICGIGGIESYEHVLEYVMLGANAVQLASTVLLAGYERITRIVSDLRAWTDAHNTTLAAQHGRALQKLIPFEDIPAQQLVCAFQNPCTRIDCGLCAASCLGGGIRLSSDGFYTVDPDACTGCGLCAARCPEHRIRLAWR</sequence>